<dbReference type="Pfam" id="PF24626">
    <property type="entry name" value="SH3_Tf2-1"/>
    <property type="match status" value="1"/>
</dbReference>
<comment type="caution">
    <text evidence="2">The sequence shown here is derived from an EMBL/GenBank/DDBJ whole genome shotgun (WGS) entry which is preliminary data.</text>
</comment>
<evidence type="ECO:0000259" key="1">
    <source>
        <dbReference type="Pfam" id="PF24626"/>
    </source>
</evidence>
<dbReference type="AlphaFoldDB" id="A0A2G2UYI3"/>
<evidence type="ECO:0000313" key="2">
    <source>
        <dbReference type="EMBL" id="PHT25737.1"/>
    </source>
</evidence>
<reference evidence="3" key="2">
    <citation type="journal article" date="2017" name="J. Anim. Genet.">
        <title>Multiple reference genome sequences of hot pepper reveal the massive evolution of plant disease resistance genes by retroduplication.</title>
        <authorList>
            <person name="Kim S."/>
            <person name="Park J."/>
            <person name="Yeom S.-I."/>
            <person name="Kim Y.-M."/>
            <person name="Seo E."/>
            <person name="Kim K.-T."/>
            <person name="Kim M.-S."/>
            <person name="Lee J.M."/>
            <person name="Cheong K."/>
            <person name="Shin H.-S."/>
            <person name="Kim S.-B."/>
            <person name="Han K."/>
            <person name="Lee J."/>
            <person name="Park M."/>
            <person name="Lee H.-A."/>
            <person name="Lee H.-Y."/>
            <person name="Lee Y."/>
            <person name="Oh S."/>
            <person name="Lee J.H."/>
            <person name="Choi E."/>
            <person name="Choi E."/>
            <person name="Lee S.E."/>
            <person name="Jeon J."/>
            <person name="Kim H."/>
            <person name="Choi G."/>
            <person name="Song H."/>
            <person name="Lee J."/>
            <person name="Lee S.-C."/>
            <person name="Kwon J.-K."/>
            <person name="Lee H.-Y."/>
            <person name="Koo N."/>
            <person name="Hong Y."/>
            <person name="Kim R.W."/>
            <person name="Kang W.-H."/>
            <person name="Huh J.H."/>
            <person name="Kang B.-C."/>
            <person name="Yang T.-J."/>
            <person name="Lee Y.-H."/>
            <person name="Bennetzen J.L."/>
            <person name="Choi D."/>
        </authorList>
    </citation>
    <scope>NUCLEOTIDE SEQUENCE [LARGE SCALE GENOMIC DNA]</scope>
    <source>
        <strain evidence="3">cv. PBC81</strain>
    </source>
</reference>
<sequence length="103" mass="11907">MKGVKRSGKKGKLSPCYVVPFYILSRIGKVAYELELPADLSSVHLVFRVYLLNKFMNDSNIVVPLEDKNIKNSLSYEEVPVEILDHQIHRLRNKEVPLVKVLW</sequence>
<keyword evidence="3" id="KW-1185">Reference proteome</keyword>
<organism evidence="2 3">
    <name type="scientific">Capsicum baccatum</name>
    <name type="common">Peruvian pepper</name>
    <dbReference type="NCBI Taxonomy" id="33114"/>
    <lineage>
        <taxon>Eukaryota</taxon>
        <taxon>Viridiplantae</taxon>
        <taxon>Streptophyta</taxon>
        <taxon>Embryophyta</taxon>
        <taxon>Tracheophyta</taxon>
        <taxon>Spermatophyta</taxon>
        <taxon>Magnoliopsida</taxon>
        <taxon>eudicotyledons</taxon>
        <taxon>Gunneridae</taxon>
        <taxon>Pentapetalae</taxon>
        <taxon>asterids</taxon>
        <taxon>lamiids</taxon>
        <taxon>Solanales</taxon>
        <taxon>Solanaceae</taxon>
        <taxon>Solanoideae</taxon>
        <taxon>Capsiceae</taxon>
        <taxon>Capsicum</taxon>
    </lineage>
</organism>
<dbReference type="Proteomes" id="UP000224567">
    <property type="component" value="Unassembled WGS sequence"/>
</dbReference>
<feature type="domain" description="Tf2-1-like SH3-like" evidence="1">
    <location>
        <begin position="5"/>
        <end position="55"/>
    </location>
</feature>
<name>A0A2G2UYI3_CAPBA</name>
<accession>A0A2G2UYI3</accession>
<evidence type="ECO:0000313" key="3">
    <source>
        <dbReference type="Proteomes" id="UP000224567"/>
    </source>
</evidence>
<gene>
    <name evidence="2" type="ORF">CQW23_34639</name>
</gene>
<dbReference type="PANTHER" id="PTHR46148">
    <property type="entry name" value="CHROMO DOMAIN-CONTAINING PROTEIN"/>
    <property type="match status" value="1"/>
</dbReference>
<protein>
    <recommendedName>
        <fullName evidence="1">Tf2-1-like SH3-like domain-containing protein</fullName>
    </recommendedName>
</protein>
<dbReference type="InterPro" id="IPR056924">
    <property type="entry name" value="SH3_Tf2-1"/>
</dbReference>
<dbReference type="OrthoDB" id="1287948at2759"/>
<proteinExistence type="predicted"/>
<reference evidence="2 3" key="1">
    <citation type="journal article" date="2017" name="Genome Biol.">
        <title>New reference genome sequences of hot pepper reveal the massive evolution of plant disease-resistance genes by retroduplication.</title>
        <authorList>
            <person name="Kim S."/>
            <person name="Park J."/>
            <person name="Yeom S.I."/>
            <person name="Kim Y.M."/>
            <person name="Seo E."/>
            <person name="Kim K.T."/>
            <person name="Kim M.S."/>
            <person name="Lee J.M."/>
            <person name="Cheong K."/>
            <person name="Shin H.S."/>
            <person name="Kim S.B."/>
            <person name="Han K."/>
            <person name="Lee J."/>
            <person name="Park M."/>
            <person name="Lee H.A."/>
            <person name="Lee H.Y."/>
            <person name="Lee Y."/>
            <person name="Oh S."/>
            <person name="Lee J.H."/>
            <person name="Choi E."/>
            <person name="Choi E."/>
            <person name="Lee S.E."/>
            <person name="Jeon J."/>
            <person name="Kim H."/>
            <person name="Choi G."/>
            <person name="Song H."/>
            <person name="Lee J."/>
            <person name="Lee S.C."/>
            <person name="Kwon J.K."/>
            <person name="Lee H.Y."/>
            <person name="Koo N."/>
            <person name="Hong Y."/>
            <person name="Kim R.W."/>
            <person name="Kang W.H."/>
            <person name="Huh J.H."/>
            <person name="Kang B.C."/>
            <person name="Yang T.J."/>
            <person name="Lee Y.H."/>
            <person name="Bennetzen J.L."/>
            <person name="Choi D."/>
        </authorList>
    </citation>
    <scope>NUCLEOTIDE SEQUENCE [LARGE SCALE GENOMIC DNA]</scope>
    <source>
        <strain evidence="3">cv. PBC81</strain>
    </source>
</reference>
<dbReference type="EMBL" id="MLFT02001360">
    <property type="protein sequence ID" value="PHT25737.1"/>
    <property type="molecule type" value="Genomic_DNA"/>
</dbReference>
<dbReference type="PANTHER" id="PTHR46148:SF57">
    <property type="entry name" value="OS12G0499874 PROTEIN"/>
    <property type="match status" value="1"/>
</dbReference>